<dbReference type="InterPro" id="IPR001054">
    <property type="entry name" value="A/G_cyclase"/>
</dbReference>
<evidence type="ECO:0000256" key="1">
    <source>
        <dbReference type="SAM" id="Phobius"/>
    </source>
</evidence>
<keyword evidence="3" id="KW-0456">Lyase</keyword>
<feature type="domain" description="Guanylate cyclase" evidence="2">
    <location>
        <begin position="476"/>
        <end position="606"/>
    </location>
</feature>
<dbReference type="Gene3D" id="3.30.70.1230">
    <property type="entry name" value="Nucleotide cyclase"/>
    <property type="match status" value="1"/>
</dbReference>
<dbReference type="EC" id="4.6.1.-" evidence="3"/>
<dbReference type="Pfam" id="PF00211">
    <property type="entry name" value="Guanylate_cyc"/>
    <property type="match status" value="1"/>
</dbReference>
<feature type="transmembrane region" description="Helical" evidence="1">
    <location>
        <begin position="409"/>
        <end position="432"/>
    </location>
</feature>
<reference evidence="3 4" key="1">
    <citation type="submission" date="2024-01" db="EMBL/GenBank/DDBJ databases">
        <title>Multi-omics insights into the function and evolution of sodium benzoate biodegradation pathways in Benzoatithermus flavus gen. nov., sp. nov. from hot spring.</title>
        <authorList>
            <person name="Hu C.-J."/>
            <person name="Li W.-J."/>
        </authorList>
    </citation>
    <scope>NUCLEOTIDE SEQUENCE [LARGE SCALE GENOMIC DNA]</scope>
    <source>
        <strain evidence="3 4">SYSU G07066</strain>
    </source>
</reference>
<dbReference type="Pfam" id="PF05226">
    <property type="entry name" value="CHASE2"/>
    <property type="match status" value="1"/>
</dbReference>
<evidence type="ECO:0000259" key="2">
    <source>
        <dbReference type="PROSITE" id="PS50125"/>
    </source>
</evidence>
<dbReference type="InterPro" id="IPR050697">
    <property type="entry name" value="Adenylyl/Guanylyl_Cyclase_3/4"/>
</dbReference>
<comment type="caution">
    <text evidence="3">The sequence shown here is derived from an EMBL/GenBank/DDBJ whole genome shotgun (WGS) entry which is preliminary data.</text>
</comment>
<protein>
    <submittedName>
        <fullName evidence="3">Adenylate/guanylate cyclase domain-containing protein</fullName>
        <ecNumber evidence="3">4.6.1.-</ecNumber>
    </submittedName>
</protein>
<name>A0ABU8XW40_9PROT</name>
<evidence type="ECO:0000313" key="3">
    <source>
        <dbReference type="EMBL" id="MEK0084167.1"/>
    </source>
</evidence>
<dbReference type="PROSITE" id="PS50125">
    <property type="entry name" value="GUANYLATE_CYCLASE_2"/>
    <property type="match status" value="1"/>
</dbReference>
<accession>A0ABU8XW40</accession>
<proteinExistence type="predicted"/>
<dbReference type="Proteomes" id="UP001375743">
    <property type="component" value="Unassembled WGS sequence"/>
</dbReference>
<gene>
    <name evidence="3" type="ORF">U1T56_13460</name>
</gene>
<dbReference type="SUPFAM" id="SSF55073">
    <property type="entry name" value="Nucleotide cyclase"/>
    <property type="match status" value="1"/>
</dbReference>
<keyword evidence="1" id="KW-0472">Membrane</keyword>
<dbReference type="PANTHER" id="PTHR43081:SF20">
    <property type="entry name" value="TWO-COMPONENT RESPONSE REGULATOR"/>
    <property type="match status" value="1"/>
</dbReference>
<evidence type="ECO:0000313" key="4">
    <source>
        <dbReference type="Proteomes" id="UP001375743"/>
    </source>
</evidence>
<dbReference type="GO" id="GO:0016829">
    <property type="term" value="F:lyase activity"/>
    <property type="evidence" value="ECO:0007669"/>
    <property type="project" value="UniProtKB-KW"/>
</dbReference>
<dbReference type="RefSeq" id="WP_418160014.1">
    <property type="nucleotide sequence ID" value="NZ_JBBLZC010000012.1"/>
</dbReference>
<feature type="transmembrane region" description="Helical" evidence="1">
    <location>
        <begin position="382"/>
        <end position="403"/>
    </location>
</feature>
<keyword evidence="4" id="KW-1185">Reference proteome</keyword>
<dbReference type="CDD" id="cd07302">
    <property type="entry name" value="CHD"/>
    <property type="match status" value="1"/>
</dbReference>
<dbReference type="SMART" id="SM01080">
    <property type="entry name" value="CHASE2"/>
    <property type="match status" value="1"/>
</dbReference>
<dbReference type="PANTHER" id="PTHR43081">
    <property type="entry name" value="ADENYLATE CYCLASE, TERMINAL-DIFFERENTIATION SPECIFIC-RELATED"/>
    <property type="match status" value="1"/>
</dbReference>
<dbReference type="SMART" id="SM00044">
    <property type="entry name" value="CYCc"/>
    <property type="match status" value="1"/>
</dbReference>
<feature type="transmembrane region" description="Helical" evidence="1">
    <location>
        <begin position="356"/>
        <end position="375"/>
    </location>
</feature>
<organism evidence="3 4">
    <name type="scientific">Benzoatithermus flavus</name>
    <dbReference type="NCBI Taxonomy" id="3108223"/>
    <lineage>
        <taxon>Bacteria</taxon>
        <taxon>Pseudomonadati</taxon>
        <taxon>Pseudomonadota</taxon>
        <taxon>Alphaproteobacteria</taxon>
        <taxon>Geminicoccales</taxon>
        <taxon>Geminicoccaceae</taxon>
        <taxon>Benzoatithermus</taxon>
    </lineage>
</organism>
<keyword evidence="1" id="KW-1133">Transmembrane helix</keyword>
<keyword evidence="1" id="KW-0812">Transmembrane</keyword>
<sequence>MALAVAALLTVVEVRLAETDVLRSLELQTLDWRFRLRGPLPPGGETVLVMIDDASVARLGAWPAPRRAIAAAVRRLAEAGARVIVLDLLFAEPQEPLPTTLRPLLEAALAALPPEVADVRRRIEALLADGGPDRELAAAIAAAGRVIMPYAFVTDPRQANLIAVPPWMEATAYRVRTTIGPGGDEPAALAPAGLLVPAPVLAVAAASSGHVSLVLDSDGSLRAELPAVAYGSELYPSLPVEAVRTFLGLGREQVALDAEHGVRIGEWHLPLDESWRHLVDHLGPQGTIPTYSLVDLLEGRVAREALADRIVVLGASAAGAGDRFATPFTARLPGAEFLAVAIDDILHGRALLRTEAVRGLDTAAIAGLSLAAAFLAGRRSPLVSLGAILLVLLSWWVILQGAFVSAELWLAALTPSAAALASGAGVEAIRLAEERRRRRRLERQRANLARYFAPPVVERLAASDAPAALDRTQEAAVMFVDLVGFTRLAEAMSPATAMNLLRAFHTKVEEAVFAHRGMVDKFIGDGALACFGVPDPAPTAAADALLAAFALLDALAVPVAADAGEVRLTAAIGIHHGPVLMGDIGGATQFQFTVVGDTVNVASRLEALTRQAETALIVSNAALEAARSHLEPSLLARLEPLPSLRLKGREGIVDGWRLVR</sequence>
<dbReference type="EMBL" id="JBBLZC010000012">
    <property type="protein sequence ID" value="MEK0084167.1"/>
    <property type="molecule type" value="Genomic_DNA"/>
</dbReference>
<dbReference type="InterPro" id="IPR007890">
    <property type="entry name" value="CHASE2"/>
</dbReference>
<dbReference type="InterPro" id="IPR029787">
    <property type="entry name" value="Nucleotide_cyclase"/>
</dbReference>